<feature type="compositionally biased region" description="Polar residues" evidence="1">
    <location>
        <begin position="52"/>
        <end position="74"/>
    </location>
</feature>
<gene>
    <name evidence="2" type="ORF">C8A05DRAFT_38524</name>
</gene>
<dbReference type="AlphaFoldDB" id="A0AAN6MBT5"/>
<name>A0AAN6MBT5_9PEZI</name>
<reference evidence="2" key="1">
    <citation type="journal article" date="2023" name="Mol. Phylogenet. Evol.">
        <title>Genome-scale phylogeny and comparative genomics of the fungal order Sordariales.</title>
        <authorList>
            <person name="Hensen N."/>
            <person name="Bonometti L."/>
            <person name="Westerberg I."/>
            <person name="Brannstrom I.O."/>
            <person name="Guillou S."/>
            <person name="Cros-Aarteil S."/>
            <person name="Calhoun S."/>
            <person name="Haridas S."/>
            <person name="Kuo A."/>
            <person name="Mondo S."/>
            <person name="Pangilinan J."/>
            <person name="Riley R."/>
            <person name="LaButti K."/>
            <person name="Andreopoulos B."/>
            <person name="Lipzen A."/>
            <person name="Chen C."/>
            <person name="Yan M."/>
            <person name="Daum C."/>
            <person name="Ng V."/>
            <person name="Clum A."/>
            <person name="Steindorff A."/>
            <person name="Ohm R.A."/>
            <person name="Martin F."/>
            <person name="Silar P."/>
            <person name="Natvig D.O."/>
            <person name="Lalanne C."/>
            <person name="Gautier V."/>
            <person name="Ament-Velasquez S.L."/>
            <person name="Kruys A."/>
            <person name="Hutchinson M.I."/>
            <person name="Powell A.J."/>
            <person name="Barry K."/>
            <person name="Miller A.N."/>
            <person name="Grigoriev I.V."/>
            <person name="Debuchy R."/>
            <person name="Gladieux P."/>
            <person name="Hiltunen Thoren M."/>
            <person name="Johannesson H."/>
        </authorList>
    </citation>
    <scope>NUCLEOTIDE SEQUENCE</scope>
    <source>
        <strain evidence="2">CBS 103.79</strain>
    </source>
</reference>
<comment type="caution">
    <text evidence="2">The sequence shown here is derived from an EMBL/GenBank/DDBJ whole genome shotgun (WGS) entry which is preliminary data.</text>
</comment>
<proteinExistence type="predicted"/>
<protein>
    <submittedName>
        <fullName evidence="2">Uncharacterized protein</fullName>
    </submittedName>
</protein>
<evidence type="ECO:0000256" key="1">
    <source>
        <dbReference type="SAM" id="MobiDB-lite"/>
    </source>
</evidence>
<feature type="region of interest" description="Disordered" evidence="1">
    <location>
        <begin position="38"/>
        <end position="74"/>
    </location>
</feature>
<dbReference type="EMBL" id="MU856045">
    <property type="protein sequence ID" value="KAK3897895.1"/>
    <property type="molecule type" value="Genomic_DNA"/>
</dbReference>
<sequence length="126" mass="14150">MNPDIEEIRAGYVILKDEFEKMRTMTASALNLVVRRDAQTYPRSKQHATARRQYQGSDATADQGSDATADQGSDATADLEAALLRIAEAQTLFEAHLRMFSTKIVLLEERHRIPVPPTSHRKQALK</sequence>
<evidence type="ECO:0000313" key="3">
    <source>
        <dbReference type="Proteomes" id="UP001303889"/>
    </source>
</evidence>
<accession>A0AAN6MBT5</accession>
<dbReference type="Proteomes" id="UP001303889">
    <property type="component" value="Unassembled WGS sequence"/>
</dbReference>
<evidence type="ECO:0000313" key="2">
    <source>
        <dbReference type="EMBL" id="KAK3897895.1"/>
    </source>
</evidence>
<reference evidence="2" key="2">
    <citation type="submission" date="2023-05" db="EMBL/GenBank/DDBJ databases">
        <authorList>
            <consortium name="Lawrence Berkeley National Laboratory"/>
            <person name="Steindorff A."/>
            <person name="Hensen N."/>
            <person name="Bonometti L."/>
            <person name="Westerberg I."/>
            <person name="Brannstrom I.O."/>
            <person name="Guillou S."/>
            <person name="Cros-Aarteil S."/>
            <person name="Calhoun S."/>
            <person name="Haridas S."/>
            <person name="Kuo A."/>
            <person name="Mondo S."/>
            <person name="Pangilinan J."/>
            <person name="Riley R."/>
            <person name="Labutti K."/>
            <person name="Andreopoulos B."/>
            <person name="Lipzen A."/>
            <person name="Chen C."/>
            <person name="Yanf M."/>
            <person name="Daum C."/>
            <person name="Ng V."/>
            <person name="Clum A."/>
            <person name="Ohm R."/>
            <person name="Martin F."/>
            <person name="Silar P."/>
            <person name="Natvig D."/>
            <person name="Lalanne C."/>
            <person name="Gautier V."/>
            <person name="Ament-Velasquez S.L."/>
            <person name="Kruys A."/>
            <person name="Hutchinson M.I."/>
            <person name="Powell A.J."/>
            <person name="Barry K."/>
            <person name="Miller A.N."/>
            <person name="Grigoriev I.V."/>
            <person name="Debuchy R."/>
            <person name="Gladieux P."/>
            <person name="Thoren M.H."/>
            <person name="Johannesson H."/>
        </authorList>
    </citation>
    <scope>NUCLEOTIDE SEQUENCE</scope>
    <source>
        <strain evidence="2">CBS 103.79</strain>
    </source>
</reference>
<keyword evidence="3" id="KW-1185">Reference proteome</keyword>
<organism evidence="2 3">
    <name type="scientific">Staphylotrichum tortipilum</name>
    <dbReference type="NCBI Taxonomy" id="2831512"/>
    <lineage>
        <taxon>Eukaryota</taxon>
        <taxon>Fungi</taxon>
        <taxon>Dikarya</taxon>
        <taxon>Ascomycota</taxon>
        <taxon>Pezizomycotina</taxon>
        <taxon>Sordariomycetes</taxon>
        <taxon>Sordariomycetidae</taxon>
        <taxon>Sordariales</taxon>
        <taxon>Chaetomiaceae</taxon>
        <taxon>Staphylotrichum</taxon>
    </lineage>
</organism>